<dbReference type="EMBL" id="CM009302">
    <property type="protein sequence ID" value="PNT07901.1"/>
    <property type="molecule type" value="Genomic_DNA"/>
</dbReference>
<organism evidence="1 2">
    <name type="scientific">Populus trichocarpa</name>
    <name type="common">Western balsam poplar</name>
    <name type="synonym">Populus balsamifera subsp. trichocarpa</name>
    <dbReference type="NCBI Taxonomy" id="3694"/>
    <lineage>
        <taxon>Eukaryota</taxon>
        <taxon>Viridiplantae</taxon>
        <taxon>Streptophyta</taxon>
        <taxon>Embryophyta</taxon>
        <taxon>Tracheophyta</taxon>
        <taxon>Spermatophyta</taxon>
        <taxon>Magnoliopsida</taxon>
        <taxon>eudicotyledons</taxon>
        <taxon>Gunneridae</taxon>
        <taxon>Pentapetalae</taxon>
        <taxon>rosids</taxon>
        <taxon>fabids</taxon>
        <taxon>Malpighiales</taxon>
        <taxon>Salicaceae</taxon>
        <taxon>Saliceae</taxon>
        <taxon>Populus</taxon>
    </lineage>
</organism>
<dbReference type="AlphaFoldDB" id="U5FVG6"/>
<name>U5FVG6_POPTR</name>
<sequence>MSLLAVRSEMRELGLSAVGRSCRCWRLAGGEKAGSVGWRRRLGRSAVGFVSSVLAGEGRVCGGWFTEMEGPVVVAQVSLLAEERWSAAWMRRCPWWLREDQVRGWFVDGFCVPKEGAAA</sequence>
<gene>
    <name evidence="1" type="ORF">POPTR_013G115100</name>
</gene>
<dbReference type="Proteomes" id="UP000006729">
    <property type="component" value="Chromosome 13"/>
</dbReference>
<proteinExistence type="predicted"/>
<reference evidence="1 2" key="1">
    <citation type="journal article" date="2006" name="Science">
        <title>The genome of black cottonwood, Populus trichocarpa (Torr. &amp; Gray).</title>
        <authorList>
            <person name="Tuskan G.A."/>
            <person name="Difazio S."/>
            <person name="Jansson S."/>
            <person name="Bohlmann J."/>
            <person name="Grigoriev I."/>
            <person name="Hellsten U."/>
            <person name="Putnam N."/>
            <person name="Ralph S."/>
            <person name="Rombauts S."/>
            <person name="Salamov A."/>
            <person name="Schein J."/>
            <person name="Sterck L."/>
            <person name="Aerts A."/>
            <person name="Bhalerao R.R."/>
            <person name="Bhalerao R.P."/>
            <person name="Blaudez D."/>
            <person name="Boerjan W."/>
            <person name="Brun A."/>
            <person name="Brunner A."/>
            <person name="Busov V."/>
            <person name="Campbell M."/>
            <person name="Carlson J."/>
            <person name="Chalot M."/>
            <person name="Chapman J."/>
            <person name="Chen G.L."/>
            <person name="Cooper D."/>
            <person name="Coutinho P.M."/>
            <person name="Couturier J."/>
            <person name="Covert S."/>
            <person name="Cronk Q."/>
            <person name="Cunningham R."/>
            <person name="Davis J."/>
            <person name="Degroeve S."/>
            <person name="Dejardin A."/>
            <person name="Depamphilis C."/>
            <person name="Detter J."/>
            <person name="Dirks B."/>
            <person name="Dubchak I."/>
            <person name="Duplessis S."/>
            <person name="Ehlting J."/>
            <person name="Ellis B."/>
            <person name="Gendler K."/>
            <person name="Goodstein D."/>
            <person name="Gribskov M."/>
            <person name="Grimwood J."/>
            <person name="Groover A."/>
            <person name="Gunter L."/>
            <person name="Hamberger B."/>
            <person name="Heinze B."/>
            <person name="Helariutta Y."/>
            <person name="Henrissat B."/>
            <person name="Holligan D."/>
            <person name="Holt R."/>
            <person name="Huang W."/>
            <person name="Islam-Faridi N."/>
            <person name="Jones S."/>
            <person name="Jones-Rhoades M."/>
            <person name="Jorgensen R."/>
            <person name="Joshi C."/>
            <person name="Kangasjarvi J."/>
            <person name="Karlsson J."/>
            <person name="Kelleher C."/>
            <person name="Kirkpatrick R."/>
            <person name="Kirst M."/>
            <person name="Kohler A."/>
            <person name="Kalluri U."/>
            <person name="Larimer F."/>
            <person name="Leebens-Mack J."/>
            <person name="Leple J.C."/>
            <person name="Locascio P."/>
            <person name="Lou Y."/>
            <person name="Lucas S."/>
            <person name="Martin F."/>
            <person name="Montanini B."/>
            <person name="Napoli C."/>
            <person name="Nelson D.R."/>
            <person name="Nelson C."/>
            <person name="Nieminen K."/>
            <person name="Nilsson O."/>
            <person name="Pereda V."/>
            <person name="Peter G."/>
            <person name="Philippe R."/>
            <person name="Pilate G."/>
            <person name="Poliakov A."/>
            <person name="Razumovskaya J."/>
            <person name="Richardson P."/>
            <person name="Rinaldi C."/>
            <person name="Ritland K."/>
            <person name="Rouze P."/>
            <person name="Ryaboy D."/>
            <person name="Schmutz J."/>
            <person name="Schrader J."/>
            <person name="Segerman B."/>
            <person name="Shin H."/>
            <person name="Siddiqui A."/>
            <person name="Sterky F."/>
            <person name="Terry A."/>
            <person name="Tsai C.J."/>
            <person name="Uberbacher E."/>
            <person name="Unneberg P."/>
            <person name="Vahala J."/>
            <person name="Wall K."/>
            <person name="Wessler S."/>
            <person name="Yang G."/>
            <person name="Yin T."/>
            <person name="Douglas C."/>
            <person name="Marra M."/>
            <person name="Sandberg G."/>
            <person name="Van de Peer Y."/>
            <person name="Rokhsar D."/>
        </authorList>
    </citation>
    <scope>NUCLEOTIDE SEQUENCE [LARGE SCALE GENOMIC DNA]</scope>
    <source>
        <strain evidence="2">cv. Nisqually</strain>
    </source>
</reference>
<accession>U5FVG6</accession>
<dbReference type="InParanoid" id="U5FVG6"/>
<evidence type="ECO:0000313" key="1">
    <source>
        <dbReference type="EMBL" id="PNT07901.1"/>
    </source>
</evidence>
<protein>
    <submittedName>
        <fullName evidence="1">Uncharacterized protein</fullName>
    </submittedName>
</protein>
<keyword evidence="2" id="KW-1185">Reference proteome</keyword>
<evidence type="ECO:0000313" key="2">
    <source>
        <dbReference type="Proteomes" id="UP000006729"/>
    </source>
</evidence>